<dbReference type="Proteomes" id="UP000800040">
    <property type="component" value="Unassembled WGS sequence"/>
</dbReference>
<dbReference type="Gene3D" id="2.60.120.620">
    <property type="entry name" value="q2cbj1_9rhob like domain"/>
    <property type="match status" value="1"/>
</dbReference>
<keyword evidence="3" id="KW-0223">Dioxygenase</keyword>
<sequence length="319" mass="34937">MHSPSSSSSQKIPSLSLASCVQYAFLAALAYMLAGAPLSSLIARSSYGGNARSRDAGVVDVSKLDSLVIPEKNLSCGAHAYKGVYVLSREPLVVYIEGFLGTDEADEVLALSEPHFTPSTTWSSGHESLNPHIRLSEKALLPRSHTVKCIESRARTFQGWRPNTFIEKLWTQRYAVGGHYTYHYDWSTLTKRSGRVSSFMVYVHANCTGGGTHFPRLARPKGSEWCRFLECEPNMSYTDSTNQTAGRETVKEDLTQGVIFKPIAGNAIFWENMAGDGRGYAESWHAGLPVTAGMKVGLNIWSWMVDGYVAPVGEEGGNV</sequence>
<reference evidence="8" key="1">
    <citation type="submission" date="2020-01" db="EMBL/GenBank/DDBJ databases">
        <authorList>
            <consortium name="DOE Joint Genome Institute"/>
            <person name="Haridas S."/>
            <person name="Albert R."/>
            <person name="Binder M."/>
            <person name="Bloem J."/>
            <person name="Labutti K."/>
            <person name="Salamov A."/>
            <person name="Andreopoulos B."/>
            <person name="Baker S.E."/>
            <person name="Barry K."/>
            <person name="Bills G."/>
            <person name="Bluhm B.H."/>
            <person name="Cannon C."/>
            <person name="Castanera R."/>
            <person name="Culley D.E."/>
            <person name="Daum C."/>
            <person name="Ezra D."/>
            <person name="Gonzalez J.B."/>
            <person name="Henrissat B."/>
            <person name="Kuo A."/>
            <person name="Liang C."/>
            <person name="Lipzen A."/>
            <person name="Lutzoni F."/>
            <person name="Magnuson J."/>
            <person name="Mondo S."/>
            <person name="Nolan M."/>
            <person name="Ohm R."/>
            <person name="Pangilinan J."/>
            <person name="Park H.-J."/>
            <person name="Ramirez L."/>
            <person name="Alfaro M."/>
            <person name="Sun H."/>
            <person name="Tritt A."/>
            <person name="Yoshinaga Y."/>
            <person name="Zwiers L.-H."/>
            <person name="Turgeon B.G."/>
            <person name="Goodwin S.B."/>
            <person name="Spatafora J.W."/>
            <person name="Crous P.W."/>
            <person name="Grigoriev I.V."/>
        </authorList>
    </citation>
    <scope>NUCLEOTIDE SEQUENCE</scope>
    <source>
        <strain evidence="8">P77</strain>
    </source>
</reference>
<keyword evidence="4" id="KW-0560">Oxidoreductase</keyword>
<evidence type="ECO:0000259" key="7">
    <source>
        <dbReference type="SMART" id="SM00702"/>
    </source>
</evidence>
<dbReference type="OrthoDB" id="420380at2759"/>
<evidence type="ECO:0000256" key="6">
    <source>
        <dbReference type="SAM" id="Phobius"/>
    </source>
</evidence>
<dbReference type="FunFam" id="2.60.120.620:FF:000027">
    <property type="entry name" value="Oxidoreductase, 2OG-Fe(II) oxygenase family family"/>
    <property type="match status" value="1"/>
</dbReference>
<keyword evidence="6" id="KW-1133">Transmembrane helix</keyword>
<dbReference type="SMART" id="SM00702">
    <property type="entry name" value="P4Hc"/>
    <property type="match status" value="1"/>
</dbReference>
<proteinExistence type="predicted"/>
<evidence type="ECO:0000256" key="4">
    <source>
        <dbReference type="ARBA" id="ARBA00023002"/>
    </source>
</evidence>
<dbReference type="GO" id="GO:0005783">
    <property type="term" value="C:endoplasmic reticulum"/>
    <property type="evidence" value="ECO:0007669"/>
    <property type="project" value="TreeGrafter"/>
</dbReference>
<evidence type="ECO:0000256" key="5">
    <source>
        <dbReference type="ARBA" id="ARBA00023004"/>
    </source>
</evidence>
<keyword evidence="9" id="KW-1185">Reference proteome</keyword>
<dbReference type="InterPro" id="IPR045054">
    <property type="entry name" value="P4HA-like"/>
</dbReference>
<dbReference type="GO" id="GO:0005506">
    <property type="term" value="F:iron ion binding"/>
    <property type="evidence" value="ECO:0007669"/>
    <property type="project" value="InterPro"/>
</dbReference>
<organism evidence="8 9">
    <name type="scientific">Decorospora gaudefroyi</name>
    <dbReference type="NCBI Taxonomy" id="184978"/>
    <lineage>
        <taxon>Eukaryota</taxon>
        <taxon>Fungi</taxon>
        <taxon>Dikarya</taxon>
        <taxon>Ascomycota</taxon>
        <taxon>Pezizomycotina</taxon>
        <taxon>Dothideomycetes</taxon>
        <taxon>Pleosporomycetidae</taxon>
        <taxon>Pleosporales</taxon>
        <taxon>Pleosporineae</taxon>
        <taxon>Pleosporaceae</taxon>
        <taxon>Decorospora</taxon>
    </lineage>
</organism>
<evidence type="ECO:0000313" key="8">
    <source>
        <dbReference type="EMBL" id="KAF1838644.1"/>
    </source>
</evidence>
<accession>A0A6A5KVM3</accession>
<feature type="domain" description="Prolyl 4-hydroxylase alpha subunit" evidence="7">
    <location>
        <begin position="91"/>
        <end position="303"/>
    </location>
</feature>
<evidence type="ECO:0000256" key="1">
    <source>
        <dbReference type="ARBA" id="ARBA00001961"/>
    </source>
</evidence>
<protein>
    <recommendedName>
        <fullName evidence="7">Prolyl 4-hydroxylase alpha subunit domain-containing protein</fullName>
    </recommendedName>
</protein>
<keyword evidence="2" id="KW-0479">Metal-binding</keyword>
<dbReference type="Pfam" id="PF13640">
    <property type="entry name" value="2OG-FeII_Oxy_3"/>
    <property type="match status" value="1"/>
</dbReference>
<dbReference type="InterPro" id="IPR006620">
    <property type="entry name" value="Pro_4_hyd_alph"/>
</dbReference>
<name>A0A6A5KVM3_9PLEO</name>
<dbReference type="EMBL" id="ML975250">
    <property type="protein sequence ID" value="KAF1838644.1"/>
    <property type="molecule type" value="Genomic_DNA"/>
</dbReference>
<keyword evidence="6" id="KW-0472">Membrane</keyword>
<dbReference type="GO" id="GO:0031418">
    <property type="term" value="F:L-ascorbic acid binding"/>
    <property type="evidence" value="ECO:0007669"/>
    <property type="project" value="InterPro"/>
</dbReference>
<evidence type="ECO:0000256" key="3">
    <source>
        <dbReference type="ARBA" id="ARBA00022964"/>
    </source>
</evidence>
<comment type="cofactor">
    <cofactor evidence="1">
        <name>L-ascorbate</name>
        <dbReference type="ChEBI" id="CHEBI:38290"/>
    </cofactor>
</comment>
<keyword evidence="6" id="KW-0812">Transmembrane</keyword>
<dbReference type="PANTHER" id="PTHR10869">
    <property type="entry name" value="PROLYL 4-HYDROXYLASE ALPHA SUBUNIT"/>
    <property type="match status" value="1"/>
</dbReference>
<dbReference type="AlphaFoldDB" id="A0A6A5KVM3"/>
<dbReference type="GO" id="GO:0004656">
    <property type="term" value="F:procollagen-proline 4-dioxygenase activity"/>
    <property type="evidence" value="ECO:0007669"/>
    <property type="project" value="TreeGrafter"/>
</dbReference>
<keyword evidence="5" id="KW-0408">Iron</keyword>
<feature type="transmembrane region" description="Helical" evidence="6">
    <location>
        <begin position="12"/>
        <end position="34"/>
    </location>
</feature>
<evidence type="ECO:0000256" key="2">
    <source>
        <dbReference type="ARBA" id="ARBA00022723"/>
    </source>
</evidence>
<evidence type="ECO:0000313" key="9">
    <source>
        <dbReference type="Proteomes" id="UP000800040"/>
    </source>
</evidence>
<dbReference type="PANTHER" id="PTHR10869:SF246">
    <property type="entry name" value="TRANSMEMBRANE PROLYL 4-HYDROXYLASE"/>
    <property type="match status" value="1"/>
</dbReference>
<gene>
    <name evidence="8" type="ORF">BDW02DRAFT_564755</name>
</gene>
<dbReference type="InterPro" id="IPR044862">
    <property type="entry name" value="Pro_4_hyd_alph_FE2OG_OXY"/>
</dbReference>